<feature type="region of interest" description="Disordered" evidence="1">
    <location>
        <begin position="33"/>
        <end position="56"/>
    </location>
</feature>
<dbReference type="RefSeq" id="WP_161693151.1">
    <property type="nucleotide sequence ID" value="NZ_JAAAMU010000001.1"/>
</dbReference>
<keyword evidence="4" id="KW-1185">Reference proteome</keyword>
<evidence type="ECO:0000313" key="3">
    <source>
        <dbReference type="EMBL" id="NBC67394.1"/>
    </source>
</evidence>
<dbReference type="Gene3D" id="3.40.190.10">
    <property type="entry name" value="Periplasmic binding protein-like II"/>
    <property type="match status" value="1"/>
</dbReference>
<comment type="caution">
    <text evidence="3">The sequence shown here is derived from an EMBL/GenBank/DDBJ whole genome shotgun (WGS) entry which is preliminary data.</text>
</comment>
<feature type="signal peptide" evidence="2">
    <location>
        <begin position="1"/>
        <end position="26"/>
    </location>
</feature>
<dbReference type="PROSITE" id="PS51257">
    <property type="entry name" value="PROKAR_LIPOPROTEIN"/>
    <property type="match status" value="1"/>
</dbReference>
<dbReference type="SUPFAM" id="SSF53850">
    <property type="entry name" value="Periplasmic binding protein-like II"/>
    <property type="match status" value="1"/>
</dbReference>
<dbReference type="OrthoDB" id="9787283at2"/>
<evidence type="ECO:0000256" key="2">
    <source>
        <dbReference type="SAM" id="SignalP"/>
    </source>
</evidence>
<dbReference type="EMBL" id="JAAAMU010000001">
    <property type="protein sequence ID" value="NBC67394.1"/>
    <property type="molecule type" value="Genomic_DNA"/>
</dbReference>
<accession>A0A7X4YL55</accession>
<organism evidence="3 4">
    <name type="scientific">Paenibacillus sacheonensis</name>
    <dbReference type="NCBI Taxonomy" id="742054"/>
    <lineage>
        <taxon>Bacteria</taxon>
        <taxon>Bacillati</taxon>
        <taxon>Bacillota</taxon>
        <taxon>Bacilli</taxon>
        <taxon>Bacillales</taxon>
        <taxon>Paenibacillaceae</taxon>
        <taxon>Paenibacillus</taxon>
    </lineage>
</organism>
<dbReference type="Proteomes" id="UP000558113">
    <property type="component" value="Unassembled WGS sequence"/>
</dbReference>
<protein>
    <recommendedName>
        <fullName evidence="5">Extracellular solute-binding protein</fullName>
    </recommendedName>
</protein>
<feature type="chain" id="PRO_5031486483" description="Extracellular solute-binding protein" evidence="2">
    <location>
        <begin position="27"/>
        <end position="193"/>
    </location>
</feature>
<evidence type="ECO:0000313" key="4">
    <source>
        <dbReference type="Proteomes" id="UP000558113"/>
    </source>
</evidence>
<name>A0A7X4YL55_9BACL</name>
<evidence type="ECO:0000256" key="1">
    <source>
        <dbReference type="SAM" id="MobiDB-lite"/>
    </source>
</evidence>
<gene>
    <name evidence="3" type="ORF">GT003_00110</name>
</gene>
<proteinExistence type="predicted"/>
<keyword evidence="2" id="KW-0732">Signal</keyword>
<reference evidence="3 4" key="1">
    <citation type="submission" date="2020-01" db="EMBL/GenBank/DDBJ databases">
        <title>Paenibacillus soybeanensis sp. nov. isolated from the nodules of soybean (Glycine max(L.) Merr).</title>
        <authorList>
            <person name="Wang H."/>
        </authorList>
    </citation>
    <scope>NUCLEOTIDE SEQUENCE [LARGE SCALE GENOMIC DNA]</scope>
    <source>
        <strain evidence="3 4">DSM 23054</strain>
    </source>
</reference>
<dbReference type="AlphaFoldDB" id="A0A7X4YL55"/>
<sequence length="193" mass="20968">MTKYAKGLLAVMTASTLLLGACNNNANDGNKAGAADASKDNGSNGNANANNAAADNAPANAEKISLKWMIPTQQKAPVGDSLIMQEIKQKFNVDIEFVEAPPGDQYDEKKKLAIASQAIPDLMTWVMKDEANKYGPEGAFLEITPLLDRLPELKKKLDADPNGKYNAFSPDEKLWRLPDYITYRTCRSSISAT</sequence>
<evidence type="ECO:0008006" key="5">
    <source>
        <dbReference type="Google" id="ProtNLM"/>
    </source>
</evidence>